<dbReference type="Proteomes" id="UP000306575">
    <property type="component" value="Unassembled WGS sequence"/>
</dbReference>
<keyword evidence="3" id="KW-1185">Reference proteome</keyword>
<protein>
    <submittedName>
        <fullName evidence="2">Uncharacterized protein</fullName>
    </submittedName>
</protein>
<reference evidence="2 3" key="1">
    <citation type="submission" date="2019-04" db="EMBL/GenBank/DDBJ databases">
        <title>Genome sequence of Pelagicola litoralis CL-ES2.</title>
        <authorList>
            <person name="Cao J."/>
        </authorList>
    </citation>
    <scope>NUCLEOTIDE SEQUENCE [LARGE SCALE GENOMIC DNA]</scope>
    <source>
        <strain evidence="2 3">CL-ES2</strain>
    </source>
</reference>
<organism evidence="2 3">
    <name type="scientific">Shimia litoralis</name>
    <dbReference type="NCBI Taxonomy" id="420403"/>
    <lineage>
        <taxon>Bacteria</taxon>
        <taxon>Pseudomonadati</taxon>
        <taxon>Pseudomonadota</taxon>
        <taxon>Alphaproteobacteria</taxon>
        <taxon>Rhodobacterales</taxon>
        <taxon>Roseobacteraceae</taxon>
    </lineage>
</organism>
<dbReference type="EMBL" id="SULI01000010">
    <property type="protein sequence ID" value="TKZ20601.1"/>
    <property type="molecule type" value="Genomic_DNA"/>
</dbReference>
<feature type="compositionally biased region" description="Basic and acidic residues" evidence="1">
    <location>
        <begin position="58"/>
        <end position="68"/>
    </location>
</feature>
<gene>
    <name evidence="2" type="ORF">FAP39_09935</name>
</gene>
<accession>A0A4V6F1S7</accession>
<dbReference type="AlphaFoldDB" id="A0A4V6F1S7"/>
<comment type="caution">
    <text evidence="2">The sequence shown here is derived from an EMBL/GenBank/DDBJ whole genome shotgun (WGS) entry which is preliminary data.</text>
</comment>
<dbReference type="OrthoDB" id="7778431at2"/>
<evidence type="ECO:0000313" key="3">
    <source>
        <dbReference type="Proteomes" id="UP000306575"/>
    </source>
</evidence>
<dbReference type="RefSeq" id="WP_138016250.1">
    <property type="nucleotide sequence ID" value="NZ_SULI01000010.1"/>
</dbReference>
<sequence>MTDQVWDPKGLIRESYNIDGIDDSQCRSIFLDWALGVPLDSDPHELIRDLLEKYRPDHPHHPMTDVLRHGLFSDQNPKRRGGWRSRKRP</sequence>
<feature type="region of interest" description="Disordered" evidence="1">
    <location>
        <begin position="58"/>
        <end position="89"/>
    </location>
</feature>
<name>A0A4V6F1S7_9RHOB</name>
<feature type="compositionally biased region" description="Basic residues" evidence="1">
    <location>
        <begin position="78"/>
        <end position="89"/>
    </location>
</feature>
<evidence type="ECO:0000256" key="1">
    <source>
        <dbReference type="SAM" id="MobiDB-lite"/>
    </source>
</evidence>
<evidence type="ECO:0000313" key="2">
    <source>
        <dbReference type="EMBL" id="TKZ20601.1"/>
    </source>
</evidence>
<proteinExistence type="predicted"/>